<name>Q01DA7_OSTTA</name>
<accession>A0A454Y500</accession>
<dbReference type="AlphaFoldDB" id="Q01DA7"/>
<dbReference type="PANTHER" id="PTHR33336">
    <property type="entry name" value="QUINOL MONOOXYGENASE YGIN-RELATED"/>
    <property type="match status" value="1"/>
</dbReference>
<dbReference type="SUPFAM" id="SSF54909">
    <property type="entry name" value="Dimeric alpha+beta barrel"/>
    <property type="match status" value="2"/>
</dbReference>
<dbReference type="Pfam" id="PF03992">
    <property type="entry name" value="ABM"/>
    <property type="match status" value="2"/>
</dbReference>
<evidence type="ECO:0000313" key="4">
    <source>
        <dbReference type="Proteomes" id="UP000009170"/>
    </source>
</evidence>
<dbReference type="KEGG" id="ota:OT_ostta03g00450"/>
<protein>
    <submittedName>
        <fullName evidence="2">Dimeric alpha-beta barrel</fullName>
    </submittedName>
</protein>
<accession>Q01DA7</accession>
<proteinExistence type="predicted"/>
<evidence type="ECO:0000313" key="3">
    <source>
        <dbReference type="EMBL" id="OUS45745.1"/>
    </source>
</evidence>
<dbReference type="RefSeq" id="XP_003077956.1">
    <property type="nucleotide sequence ID" value="XM_003077908.1"/>
</dbReference>
<dbReference type="EMBL" id="CAID01000003">
    <property type="protein sequence ID" value="CAL52696.1"/>
    <property type="molecule type" value="Genomic_DNA"/>
</dbReference>
<reference evidence="2" key="2">
    <citation type="journal article" date="2014" name="BMC Genomics">
        <title>An improved genome of the model marine alga Ostreococcus tauri unfolds by assessing Illumina de novo assemblies.</title>
        <authorList>
            <person name="Blanc-Mathieu R."/>
            <person name="Verhelst B."/>
            <person name="Derelle E."/>
            <person name="Rombauts S."/>
            <person name="Bouget F.Y."/>
            <person name="Carre I."/>
            <person name="Chateau A."/>
            <person name="Eyre-Walker A."/>
            <person name="Grimsley N."/>
            <person name="Moreau H."/>
            <person name="Piegu B."/>
            <person name="Rivals E."/>
            <person name="Schackwitz W."/>
            <person name="Van de Peer Y."/>
            <person name="Piganeau G."/>
        </authorList>
    </citation>
    <scope>NUCLEOTIDE SEQUENCE</scope>
    <source>
        <strain evidence="2">RCC4221</strain>
    </source>
</reference>
<evidence type="ECO:0000313" key="2">
    <source>
        <dbReference type="EMBL" id="CAL52696.1"/>
    </source>
</evidence>
<dbReference type="Proteomes" id="UP000195557">
    <property type="component" value="Unassembled WGS sequence"/>
</dbReference>
<sequence>MTRIALDASSARAGAAAAVDAGAAAIELPGCVRFDVLRSLEDENTLVIAEIWADASSGRDGAWREALDAATTAASARVERTRYVAVEPTDASWVDTHARRWTASDASDVGGESVTHVRCDVARGDEDAFALECAKNARASVREDGNLRFDAFRSVEDGTKFILSEVYETPDAAADHKNTEHYRAWRDAVAGMMATPRSAERYAIVFPPVRSAWKFDPGCEDECETVW</sequence>
<reference evidence="2 4" key="1">
    <citation type="journal article" date="2006" name="Proc. Natl. Acad. Sci. U.S.A.">
        <title>Genome analysis of the smallest free-living eukaryote Ostreococcus tauri unveils many unique features.</title>
        <authorList>
            <person name="Derelle E."/>
            <person name="Ferraz C."/>
            <person name="Rombauts S."/>
            <person name="Rouze P."/>
            <person name="Worden A.Z."/>
            <person name="Robbens S."/>
            <person name="Partensky F."/>
            <person name="Degroeve S."/>
            <person name="Echeynie S."/>
            <person name="Cooke R."/>
            <person name="Saeys Y."/>
            <person name="Wuyts J."/>
            <person name="Jabbari K."/>
            <person name="Bowler C."/>
            <person name="Panaud O."/>
            <person name="Piegu B."/>
            <person name="Ball S.G."/>
            <person name="Ral J.-P."/>
            <person name="Bouget F.-Y."/>
            <person name="Piganeau G."/>
            <person name="De Baets B."/>
            <person name="Picard A."/>
            <person name="Delseny M."/>
            <person name="Demaille J."/>
            <person name="Van de Peer Y."/>
            <person name="Moreau H."/>
        </authorList>
    </citation>
    <scope>NUCLEOTIDE SEQUENCE [LARGE SCALE GENOMIC DNA]</scope>
    <source>
        <strain evidence="2 4">OTTH0595</strain>
    </source>
</reference>
<evidence type="ECO:0000259" key="1">
    <source>
        <dbReference type="PROSITE" id="PS51725"/>
    </source>
</evidence>
<dbReference type="InterPro" id="IPR011008">
    <property type="entry name" value="Dimeric_a/b-barrel"/>
</dbReference>
<dbReference type="OrthoDB" id="194076at2759"/>
<dbReference type="EMBL" id="KZ155786">
    <property type="protein sequence ID" value="OUS45745.1"/>
    <property type="molecule type" value="Genomic_DNA"/>
</dbReference>
<dbReference type="GeneID" id="9833143"/>
<organism evidence="2 4">
    <name type="scientific">Ostreococcus tauri</name>
    <name type="common">Marine green alga</name>
    <dbReference type="NCBI Taxonomy" id="70448"/>
    <lineage>
        <taxon>Eukaryota</taxon>
        <taxon>Viridiplantae</taxon>
        <taxon>Chlorophyta</taxon>
        <taxon>Mamiellophyceae</taxon>
        <taxon>Mamiellales</taxon>
        <taxon>Bathycoccaceae</taxon>
        <taxon>Ostreococcus</taxon>
    </lineage>
</organism>
<dbReference type="Gene3D" id="3.30.70.100">
    <property type="match status" value="1"/>
</dbReference>
<dbReference type="GO" id="GO:0016491">
    <property type="term" value="F:oxidoreductase activity"/>
    <property type="evidence" value="ECO:0007669"/>
    <property type="project" value="TreeGrafter"/>
</dbReference>
<feature type="domain" description="ABM" evidence="1">
    <location>
        <begin position="113"/>
        <end position="206"/>
    </location>
</feature>
<gene>
    <name evidence="3" type="ORF">BE221DRAFT_199300</name>
    <name evidence="2" type="ORF">OT_ostta03g00450</name>
</gene>
<dbReference type="Proteomes" id="UP000009170">
    <property type="component" value="Unassembled WGS sequence"/>
</dbReference>
<dbReference type="InterPro" id="IPR050744">
    <property type="entry name" value="AI-2_Isomerase_LsrG"/>
</dbReference>
<dbReference type="PANTHER" id="PTHR33336:SF1">
    <property type="entry name" value="(4S)-4-HYDROXY-5-PHOSPHONOOXYPENTANE-2,3-DIONE ISOMERASE"/>
    <property type="match status" value="1"/>
</dbReference>
<dbReference type="OMA" id="CEDECET"/>
<dbReference type="InParanoid" id="Q01DA7"/>
<dbReference type="PROSITE" id="PS51725">
    <property type="entry name" value="ABM"/>
    <property type="match status" value="1"/>
</dbReference>
<accession>A0A1Y5IFG8</accession>
<dbReference type="InterPro" id="IPR007138">
    <property type="entry name" value="ABM_dom"/>
</dbReference>
<reference evidence="3" key="3">
    <citation type="submission" date="2017-04" db="EMBL/GenBank/DDBJ databases">
        <title>Population genomics of picophytoplankton unveils novel chromosome hypervariability.</title>
        <authorList>
            <consortium name="DOE Joint Genome Institute"/>
            <person name="Blanc-Mathieu R."/>
            <person name="Krasovec M."/>
            <person name="Hebrard M."/>
            <person name="Yau S."/>
            <person name="Desgranges E."/>
            <person name="Martin J."/>
            <person name="Schackwitz W."/>
            <person name="Kuo A."/>
            <person name="Salin G."/>
            <person name="Donnadieu C."/>
            <person name="Desdevises Y."/>
            <person name="Sanchez-Ferandin S."/>
            <person name="Moreau H."/>
            <person name="Rivals E."/>
            <person name="Grigoriev I.V."/>
            <person name="Grimsley N."/>
            <person name="Eyre-Walker A."/>
            <person name="Piganeau G."/>
        </authorList>
    </citation>
    <scope>NUCLEOTIDE SEQUENCE [LARGE SCALE GENOMIC DNA]</scope>
    <source>
        <strain evidence="3">RCC 1115</strain>
    </source>
</reference>
<dbReference type="GO" id="GO:0005829">
    <property type="term" value="C:cytosol"/>
    <property type="evidence" value="ECO:0007669"/>
    <property type="project" value="TreeGrafter"/>
</dbReference>
<keyword evidence="4" id="KW-1185">Reference proteome</keyword>